<dbReference type="InterPro" id="IPR055959">
    <property type="entry name" value="DUF7537"/>
</dbReference>
<dbReference type="Proteomes" id="UP000663586">
    <property type="component" value="Chromosome"/>
</dbReference>
<organism evidence="1 2">
    <name type="scientific">Natranaeroarchaeum sulfidigenes</name>
    <dbReference type="NCBI Taxonomy" id="2784880"/>
    <lineage>
        <taxon>Archaea</taxon>
        <taxon>Methanobacteriati</taxon>
        <taxon>Methanobacteriota</taxon>
        <taxon>Stenosarchaea group</taxon>
        <taxon>Halobacteria</taxon>
        <taxon>Halobacteriales</taxon>
        <taxon>Natronoarchaeaceae</taxon>
        <taxon>Natranaeroarchaeum</taxon>
    </lineage>
</organism>
<name>A0A897MLB4_9EURY</name>
<reference evidence="1" key="1">
    <citation type="submission" date="2020-11" db="EMBL/GenBank/DDBJ databases">
        <title>Carbohydrate-dependent, anaerobic sulfur respiration: A novel catabolism in halophilic archaea.</title>
        <authorList>
            <person name="Sorokin D.Y."/>
            <person name="Messina E."/>
            <person name="Smedile F."/>
            <person name="La Cono V."/>
            <person name="Hallsworth J.E."/>
            <person name="Yakimov M.M."/>
        </authorList>
    </citation>
    <scope>NUCLEOTIDE SEQUENCE</scope>
    <source>
        <strain evidence="1">AArc-S</strain>
    </source>
</reference>
<dbReference type="EMBL" id="CP064786">
    <property type="protein sequence ID" value="QSG01387.1"/>
    <property type="molecule type" value="Genomic_DNA"/>
</dbReference>
<dbReference type="Pfam" id="PF24381">
    <property type="entry name" value="DUF7537"/>
    <property type="match status" value="1"/>
</dbReference>
<accession>A0A897MLB4</accession>
<gene>
    <name evidence="1" type="ORF">AArcS_0147</name>
</gene>
<protein>
    <submittedName>
        <fullName evidence="1">Uncharacterized protein</fullName>
    </submittedName>
</protein>
<sequence>MRHTALTARTVLSGQYPDWCMHRRRLLLAGGGLAALAGCSGQSGDDGNGEEENGDEEIDPTYPAGFDENGVTDADEALSGHETAIADRSVEGQTTIELTIPAEDDGEDRIQQLSLMTQADGTGTEFSRIELTESIAETYRSGDGTVYTRIDDGENVQYEAEEIETPEAVSLGTFGPALAAADLALDDVSDDDPRRLTYSGSGVLDEDTTFGDVEDVETRIVVDEEGAIHSFGVSYTVPDGADVEASFEFTYDDVTVDEPDWLDEARGK</sequence>
<dbReference type="AlphaFoldDB" id="A0A897MLB4"/>
<proteinExistence type="predicted"/>
<keyword evidence="2" id="KW-1185">Reference proteome</keyword>
<evidence type="ECO:0000313" key="1">
    <source>
        <dbReference type="EMBL" id="QSG01387.1"/>
    </source>
</evidence>
<evidence type="ECO:0000313" key="2">
    <source>
        <dbReference type="Proteomes" id="UP000663586"/>
    </source>
</evidence>
<dbReference type="KEGG" id="hara:AArcS_0147"/>